<dbReference type="Gene3D" id="3.30.565.10">
    <property type="entry name" value="Histidine kinase-like ATPase, C-terminal domain"/>
    <property type="match status" value="1"/>
</dbReference>
<evidence type="ECO:0000256" key="3">
    <source>
        <dbReference type="ARBA" id="ARBA00022553"/>
    </source>
</evidence>
<keyword evidence="8" id="KW-0902">Two-component regulatory system</keyword>
<dbReference type="SMART" id="SM00448">
    <property type="entry name" value="REC"/>
    <property type="match status" value="2"/>
</dbReference>
<evidence type="ECO:0000313" key="13">
    <source>
        <dbReference type="EMBL" id="MBP2291897.1"/>
    </source>
</evidence>
<dbReference type="PANTHER" id="PTHR43065">
    <property type="entry name" value="SENSOR HISTIDINE KINASE"/>
    <property type="match status" value="1"/>
</dbReference>
<keyword evidence="10" id="KW-0472">Membrane</keyword>
<evidence type="ECO:0000256" key="7">
    <source>
        <dbReference type="ARBA" id="ARBA00022840"/>
    </source>
</evidence>
<dbReference type="Gene3D" id="1.10.287.130">
    <property type="match status" value="1"/>
</dbReference>
<dbReference type="PROSITE" id="PS50109">
    <property type="entry name" value="HIS_KIN"/>
    <property type="match status" value="1"/>
</dbReference>
<feature type="domain" description="Response regulatory" evidence="12">
    <location>
        <begin position="587"/>
        <end position="699"/>
    </location>
</feature>
<evidence type="ECO:0000256" key="10">
    <source>
        <dbReference type="SAM" id="Phobius"/>
    </source>
</evidence>
<dbReference type="SMART" id="SM00388">
    <property type="entry name" value="HisKA"/>
    <property type="match status" value="1"/>
</dbReference>
<keyword evidence="5" id="KW-0547">Nucleotide-binding</keyword>
<comment type="catalytic activity">
    <reaction evidence="1">
        <text>ATP + protein L-histidine = ADP + protein N-phospho-L-histidine.</text>
        <dbReference type="EC" id="2.7.13.3"/>
    </reaction>
</comment>
<dbReference type="RefSeq" id="WP_209765606.1">
    <property type="nucleotide sequence ID" value="NZ_JAGINP010000005.1"/>
</dbReference>
<dbReference type="InterPro" id="IPR001789">
    <property type="entry name" value="Sig_transdc_resp-reg_receiver"/>
</dbReference>
<evidence type="ECO:0000256" key="2">
    <source>
        <dbReference type="ARBA" id="ARBA00012438"/>
    </source>
</evidence>
<feature type="transmembrane region" description="Helical" evidence="10">
    <location>
        <begin position="104"/>
        <end position="122"/>
    </location>
</feature>
<reference evidence="13 14" key="1">
    <citation type="submission" date="2021-03" db="EMBL/GenBank/DDBJ databases">
        <title>Genomic Encyclopedia of Type Strains, Phase III (KMG-III): the genomes of soil and plant-associated and newly described type strains.</title>
        <authorList>
            <person name="Whitman W."/>
        </authorList>
    </citation>
    <scope>NUCLEOTIDE SEQUENCE [LARGE SCALE GENOMIC DNA]</scope>
    <source>
        <strain evidence="13 14">IMMIB AFH-6</strain>
    </source>
</reference>
<name>A0ABS4SHB2_9PROT</name>
<comment type="caution">
    <text evidence="13">The sequence shown here is derived from an EMBL/GenBank/DDBJ whole genome shotgun (WGS) entry which is preliminary data.</text>
</comment>
<dbReference type="Gene3D" id="3.40.50.2300">
    <property type="match status" value="2"/>
</dbReference>
<evidence type="ECO:0000259" key="11">
    <source>
        <dbReference type="PROSITE" id="PS50109"/>
    </source>
</evidence>
<dbReference type="SUPFAM" id="SSF52172">
    <property type="entry name" value="CheY-like"/>
    <property type="match status" value="2"/>
</dbReference>
<evidence type="ECO:0000256" key="9">
    <source>
        <dbReference type="PROSITE-ProRule" id="PRU00169"/>
    </source>
</evidence>
<dbReference type="InterPro" id="IPR004358">
    <property type="entry name" value="Sig_transdc_His_kin-like_C"/>
</dbReference>
<sequence length="704" mass="73908">MDVQARWLDRLITLRLAPAAAHGIALGLVALAAGARLALEPFVTGIVPFVTLFPAVLVAALVGGGAAGLTAWAASALLAWTYLLPATVMSTPPVDGPAPGAPDAANLALFSLSCLLMVLVAHRLRVAFARLRDDEEALRARAEADAAERRRTTVELERLVGEGTRALEDSNRRLLAEIGERERAEGALARMQRLEAVGQLTGGVAHDFNNLLTVIVGNLDMIARTEGAPDRVRNLSAAALAAAERGERLTRQLLAFARRQPLRPEVVDIDRLVREEESLIRRAVGEAVEVRFSLGAGHDHCRIDATQFEAALLNLVVNARDATPAGGSITIATWGTTWGQSLRDPGAPQSAPADLPPGRYAVVSVRDTGTGIPPDVLPSVFDPFFTTKDVGKGSGLGLSQVYGFVRQSGGQVRVDSAVGRGTAVELWLPCTGPCTGDVGAPAGTNPADAAAGLRGRGETILVVEDDADVRAMAVETLEGLGYQVLVAGDGLAALAMLAAAARVDLLFTDVVMPKGLGGVGLAHAARGLVPGLRVLLTSGYPARPPDADPPESLPYPLLPKPYRSDALARAIRAALAPAPAAGRTALRVLVVEDDLLVRMSTVQMLDEIGAEVVGEAGSAEEALTMLDRLDAVDVLLTDLRLPGRDGLSLAQEARRRTGLLVVLATGCEDEALRMDDVGVVLLPKPYGPLELSDALERARHEPVE</sequence>
<dbReference type="InterPro" id="IPR005467">
    <property type="entry name" value="His_kinase_dom"/>
</dbReference>
<keyword evidence="4" id="KW-0808">Transferase</keyword>
<dbReference type="Pfam" id="PF00072">
    <property type="entry name" value="Response_reg"/>
    <property type="match status" value="2"/>
</dbReference>
<dbReference type="InterPro" id="IPR036097">
    <property type="entry name" value="HisK_dim/P_sf"/>
</dbReference>
<evidence type="ECO:0000256" key="4">
    <source>
        <dbReference type="ARBA" id="ARBA00022679"/>
    </source>
</evidence>
<keyword evidence="10" id="KW-1133">Transmembrane helix</keyword>
<dbReference type="InterPro" id="IPR036890">
    <property type="entry name" value="HATPase_C_sf"/>
</dbReference>
<keyword evidence="7" id="KW-0067">ATP-binding</keyword>
<evidence type="ECO:0000256" key="6">
    <source>
        <dbReference type="ARBA" id="ARBA00022777"/>
    </source>
</evidence>
<keyword evidence="10" id="KW-0812">Transmembrane</keyword>
<keyword evidence="3 9" id="KW-0597">Phosphoprotein</keyword>
<evidence type="ECO:0000256" key="8">
    <source>
        <dbReference type="ARBA" id="ARBA00023012"/>
    </source>
</evidence>
<organism evidence="13 14">
    <name type="scientific">Azospirillum rugosum</name>
    <dbReference type="NCBI Taxonomy" id="416170"/>
    <lineage>
        <taxon>Bacteria</taxon>
        <taxon>Pseudomonadati</taxon>
        <taxon>Pseudomonadota</taxon>
        <taxon>Alphaproteobacteria</taxon>
        <taxon>Rhodospirillales</taxon>
        <taxon>Azospirillaceae</taxon>
        <taxon>Azospirillum</taxon>
    </lineage>
</organism>
<evidence type="ECO:0000313" key="14">
    <source>
        <dbReference type="Proteomes" id="UP000781958"/>
    </source>
</evidence>
<dbReference type="SMART" id="SM00387">
    <property type="entry name" value="HATPase_c"/>
    <property type="match status" value="1"/>
</dbReference>
<proteinExistence type="predicted"/>
<evidence type="ECO:0000259" key="12">
    <source>
        <dbReference type="PROSITE" id="PS50110"/>
    </source>
</evidence>
<keyword evidence="14" id="KW-1185">Reference proteome</keyword>
<dbReference type="SUPFAM" id="SSF47384">
    <property type="entry name" value="Homodimeric domain of signal transducing histidine kinase"/>
    <property type="match status" value="1"/>
</dbReference>
<dbReference type="Pfam" id="PF00512">
    <property type="entry name" value="HisKA"/>
    <property type="match status" value="1"/>
</dbReference>
<evidence type="ECO:0000256" key="1">
    <source>
        <dbReference type="ARBA" id="ARBA00000085"/>
    </source>
</evidence>
<dbReference type="EMBL" id="JAGINP010000005">
    <property type="protein sequence ID" value="MBP2291897.1"/>
    <property type="molecule type" value="Genomic_DNA"/>
</dbReference>
<dbReference type="CDD" id="cd00082">
    <property type="entry name" value="HisKA"/>
    <property type="match status" value="1"/>
</dbReference>
<evidence type="ECO:0000256" key="5">
    <source>
        <dbReference type="ARBA" id="ARBA00022741"/>
    </source>
</evidence>
<dbReference type="InterPro" id="IPR011006">
    <property type="entry name" value="CheY-like_superfamily"/>
</dbReference>
<dbReference type="PANTHER" id="PTHR43065:SF46">
    <property type="entry name" value="C4-DICARBOXYLATE TRANSPORT SENSOR PROTEIN DCTB"/>
    <property type="match status" value="1"/>
</dbReference>
<dbReference type="Proteomes" id="UP000781958">
    <property type="component" value="Unassembled WGS sequence"/>
</dbReference>
<gene>
    <name evidence="13" type="ORF">J2851_001658</name>
</gene>
<feature type="modified residue" description="4-aspartylphosphate" evidence="9">
    <location>
        <position position="638"/>
    </location>
</feature>
<dbReference type="InterPro" id="IPR003594">
    <property type="entry name" value="HATPase_dom"/>
</dbReference>
<dbReference type="PRINTS" id="PR00344">
    <property type="entry name" value="BCTRLSENSOR"/>
</dbReference>
<feature type="transmembrane region" description="Helical" evidence="10">
    <location>
        <begin position="51"/>
        <end position="84"/>
    </location>
</feature>
<protein>
    <recommendedName>
        <fullName evidence="2">histidine kinase</fullName>
        <ecNumber evidence="2">2.7.13.3</ecNumber>
    </recommendedName>
</protein>
<dbReference type="SUPFAM" id="SSF55874">
    <property type="entry name" value="ATPase domain of HSP90 chaperone/DNA topoisomerase II/histidine kinase"/>
    <property type="match status" value="1"/>
</dbReference>
<feature type="domain" description="Response regulatory" evidence="12">
    <location>
        <begin position="459"/>
        <end position="575"/>
    </location>
</feature>
<feature type="transmembrane region" description="Helical" evidence="10">
    <location>
        <begin position="20"/>
        <end position="39"/>
    </location>
</feature>
<dbReference type="PROSITE" id="PS50110">
    <property type="entry name" value="RESPONSE_REGULATORY"/>
    <property type="match status" value="2"/>
</dbReference>
<feature type="modified residue" description="4-aspartylphosphate" evidence="9">
    <location>
        <position position="509"/>
    </location>
</feature>
<keyword evidence="6 13" id="KW-0418">Kinase</keyword>
<dbReference type="EC" id="2.7.13.3" evidence="2"/>
<dbReference type="Pfam" id="PF02518">
    <property type="entry name" value="HATPase_c"/>
    <property type="match status" value="1"/>
</dbReference>
<dbReference type="InterPro" id="IPR003661">
    <property type="entry name" value="HisK_dim/P_dom"/>
</dbReference>
<dbReference type="GO" id="GO:0016301">
    <property type="term" value="F:kinase activity"/>
    <property type="evidence" value="ECO:0007669"/>
    <property type="project" value="UniProtKB-KW"/>
</dbReference>
<accession>A0ABS4SHB2</accession>
<feature type="domain" description="Histidine kinase" evidence="11">
    <location>
        <begin position="203"/>
        <end position="432"/>
    </location>
</feature>